<evidence type="ECO:0000256" key="1">
    <source>
        <dbReference type="ARBA" id="ARBA00007689"/>
    </source>
</evidence>
<feature type="domain" description="YCII-related" evidence="2">
    <location>
        <begin position="18"/>
        <end position="112"/>
    </location>
</feature>
<dbReference type="Gene3D" id="3.30.70.1060">
    <property type="entry name" value="Dimeric alpha+beta barrel"/>
    <property type="match status" value="1"/>
</dbReference>
<gene>
    <name evidence="3" type="ORF">SAMN04487910_3413</name>
</gene>
<comment type="similarity">
    <text evidence="1">Belongs to the YciI family.</text>
</comment>
<dbReference type="SUPFAM" id="SSF54909">
    <property type="entry name" value="Dimeric alpha+beta barrel"/>
    <property type="match status" value="1"/>
</dbReference>
<dbReference type="InterPro" id="IPR005545">
    <property type="entry name" value="YCII"/>
</dbReference>
<protein>
    <submittedName>
        <fullName evidence="3">Uncharacterized conserved protein</fullName>
    </submittedName>
</protein>
<dbReference type="Proteomes" id="UP000198521">
    <property type="component" value="Unassembled WGS sequence"/>
</dbReference>
<proteinExistence type="inferred from homology"/>
<dbReference type="EMBL" id="FOAB01000006">
    <property type="protein sequence ID" value="SEL83539.1"/>
    <property type="molecule type" value="Genomic_DNA"/>
</dbReference>
<accession>A0A1H7TGB6</accession>
<keyword evidence="4" id="KW-1185">Reference proteome</keyword>
<evidence type="ECO:0000313" key="4">
    <source>
        <dbReference type="Proteomes" id="UP000198521"/>
    </source>
</evidence>
<dbReference type="Pfam" id="PF03795">
    <property type="entry name" value="YCII"/>
    <property type="match status" value="1"/>
</dbReference>
<dbReference type="RefSeq" id="WP_091410684.1">
    <property type="nucleotide sequence ID" value="NZ_FOAB01000006.1"/>
</dbReference>
<dbReference type="InterPro" id="IPR011008">
    <property type="entry name" value="Dimeric_a/b-barrel"/>
</dbReference>
<reference evidence="3 4" key="1">
    <citation type="submission" date="2016-10" db="EMBL/GenBank/DDBJ databases">
        <authorList>
            <person name="de Groot N.N."/>
        </authorList>
    </citation>
    <scope>NUCLEOTIDE SEQUENCE [LARGE SCALE GENOMIC DNA]</scope>
    <source>
        <strain evidence="3 4">DSM 25232</strain>
    </source>
</reference>
<name>A0A1H7TGB6_AQUAM</name>
<dbReference type="AlphaFoldDB" id="A0A1H7TGB6"/>
<dbReference type="PANTHER" id="PTHR35174">
    <property type="entry name" value="BLL7171 PROTEIN-RELATED"/>
    <property type="match status" value="1"/>
</dbReference>
<dbReference type="STRING" id="1038014.SAMN04487910_3413"/>
<evidence type="ECO:0000313" key="3">
    <source>
        <dbReference type="EMBL" id="SEL83539.1"/>
    </source>
</evidence>
<dbReference type="OrthoDB" id="7782105at2"/>
<evidence type="ECO:0000259" key="2">
    <source>
        <dbReference type="Pfam" id="PF03795"/>
    </source>
</evidence>
<organism evidence="3 4">
    <name type="scientific">Aquimarina amphilecti</name>
    <dbReference type="NCBI Taxonomy" id="1038014"/>
    <lineage>
        <taxon>Bacteria</taxon>
        <taxon>Pseudomonadati</taxon>
        <taxon>Bacteroidota</taxon>
        <taxon>Flavobacteriia</taxon>
        <taxon>Flavobacteriales</taxon>
        <taxon>Flavobacteriaceae</taxon>
        <taxon>Aquimarina</taxon>
    </lineage>
</organism>
<sequence>MKQFMFLFKGGDDVWDAKSEEEQNAHMEKWMQWIGQMAEEEKYVGGERLYPAVKTIHPGGTKVTDRSFAEAKELVGGYITVFANTLDEATEMAKGCPGLQWESSVEVREVWPEDV</sequence>